<comment type="cofactor">
    <cofactor evidence="12">
        <name>Mg(2+)</name>
        <dbReference type="ChEBI" id="CHEBI:18420"/>
    </cofactor>
    <cofactor evidence="12">
        <name>Mn(2+)</name>
        <dbReference type="ChEBI" id="CHEBI:29035"/>
    </cofactor>
    <text evidence="12">Binds 1 Mg(2+) or Mn(2+) ion per subunit.</text>
</comment>
<dbReference type="EMBL" id="CP046883">
    <property type="protein sequence ID" value="QNH96511.1"/>
    <property type="molecule type" value="Genomic_DNA"/>
</dbReference>
<dbReference type="SUPFAM" id="SSF53659">
    <property type="entry name" value="Isocitrate/Isopropylmalate dehydrogenase-like"/>
    <property type="match status" value="1"/>
</dbReference>
<dbReference type="NCBIfam" id="TIGR00178">
    <property type="entry name" value="monomer_idh"/>
    <property type="match status" value="1"/>
</dbReference>
<comment type="catalytic activity">
    <reaction evidence="7 9">
        <text>D-threo-isocitrate + NADP(+) = 2-oxoglutarate + CO2 + NADPH</text>
        <dbReference type="Rhea" id="RHEA:19629"/>
        <dbReference type="ChEBI" id="CHEBI:15562"/>
        <dbReference type="ChEBI" id="CHEBI:16526"/>
        <dbReference type="ChEBI" id="CHEBI:16810"/>
        <dbReference type="ChEBI" id="CHEBI:57783"/>
        <dbReference type="ChEBI" id="CHEBI:58349"/>
        <dbReference type="EC" id="1.1.1.42"/>
    </reaction>
</comment>
<feature type="site" description="Critical for catalysis" evidence="10">
    <location>
        <position position="416"/>
    </location>
</feature>
<evidence type="ECO:0000313" key="15">
    <source>
        <dbReference type="EMBL" id="QNH96511.1"/>
    </source>
</evidence>
<keyword evidence="4 12" id="KW-0460">Magnesium</keyword>
<feature type="region of interest" description="Disordered" evidence="14">
    <location>
        <begin position="103"/>
        <end position="127"/>
    </location>
</feature>
<keyword evidence="5 9" id="KW-0521">NADP</keyword>
<dbReference type="KEGG" id="cans:GP473_07440"/>
<feature type="binding site" evidence="13">
    <location>
        <begin position="596"/>
        <end position="598"/>
    </location>
    <ligand>
        <name>NADP(+)</name>
        <dbReference type="ChEBI" id="CHEBI:58349"/>
    </ligand>
</feature>
<evidence type="ECO:0000256" key="10">
    <source>
        <dbReference type="PIRSR" id="PIRSR009407-1"/>
    </source>
</evidence>
<evidence type="ECO:0000256" key="1">
    <source>
        <dbReference type="ARBA" id="ARBA00022435"/>
    </source>
</evidence>
<dbReference type="GO" id="GO:0006097">
    <property type="term" value="P:glyoxylate cycle"/>
    <property type="evidence" value="ECO:0007669"/>
    <property type="project" value="UniProtKB-KW"/>
</dbReference>
<reference evidence="15 16" key="1">
    <citation type="submission" date="2019-12" db="EMBL/GenBank/DDBJ databases">
        <title>Corynebacterium sp. nov., isolated from feces of the Anser Albifrons in China.</title>
        <authorList>
            <person name="Liu Q."/>
        </authorList>
    </citation>
    <scope>NUCLEOTIDE SEQUENCE [LARGE SCALE GENOMIC DNA]</scope>
    <source>
        <strain evidence="15 16">23H37-10</strain>
    </source>
</reference>
<dbReference type="Pfam" id="PF03971">
    <property type="entry name" value="IDH"/>
    <property type="match status" value="1"/>
</dbReference>
<dbReference type="GO" id="GO:0004450">
    <property type="term" value="F:isocitrate dehydrogenase (NADP+) activity"/>
    <property type="evidence" value="ECO:0007669"/>
    <property type="project" value="UniProtKB-EC"/>
</dbReference>
<name>A0A7G7YPU1_9CORY</name>
<feature type="binding site" evidence="12">
    <location>
        <position position="544"/>
    </location>
    <ligand>
        <name>Mg(2+)</name>
        <dbReference type="ChEBI" id="CHEBI:18420"/>
    </ligand>
</feature>
<feature type="compositionally biased region" description="Acidic residues" evidence="14">
    <location>
        <begin position="107"/>
        <end position="117"/>
    </location>
</feature>
<keyword evidence="3 12" id="KW-0479">Metal-binding</keyword>
<dbReference type="EC" id="1.1.1.42" evidence="9"/>
<feature type="binding site" evidence="12">
    <location>
        <position position="548"/>
    </location>
    <ligand>
        <name>Mg(2+)</name>
        <dbReference type="ChEBI" id="CHEBI:18420"/>
    </ligand>
</feature>
<evidence type="ECO:0000256" key="11">
    <source>
        <dbReference type="PIRSR" id="PIRSR009407-2"/>
    </source>
</evidence>
<proteinExistence type="inferred from homology"/>
<sequence>MAKIIYTRTDEAPLLATYSLKPIVEAFASTTGVDVETRDISLAARIVAAFNDKLPQEQRVVDALAELGELAKTPEANIIKLPNISASVPQMKAAIKELQAAGYDLPDFPDEPSTDEEKDARERYDSVKGSAVNPVLREGNSDRRAPQAVKNFARKHPHTMGKWSPESLTNVATMEADDFRHNEQSVIMPSDDDLRIQLVKANGETEVLKESLPVLENEIVDATVLSAAALDSFLRAQVLRAKAENVLFSVHLKATMMKVSDPIIFGHAVRAYFSDVFDKYGAELLEHGLNGENGLAAILDGLSELENGEEIRAAFNKGLQDGPKLAQVNSAKGITNLHVPSDVIVDASMPAMIRNAGKMWNKDDEAEDTLAVLPDSSYAGVYQVVIDDCRAKGAFDPTVMGSVPNVGLMAQKAEEYGSHDKTFKISSDGKVQIINKAGEVLMEHEVNEGDIWRACQTKDIPVRDWVKLAVTRSRASETPAVFWLDPKRAHDRNMTAQVEKYLQDHDTEGLDIRILSPEEACQFSIDRIREGKDTISVTGNVLRDYLTDLFPIMELGTSAKMLSVVPLIAGGGLFETGAGGSAPKHVQQLQEENHLRWDSLGEFLALAESLRKLAETDNNPRTPILGDALDVATETLLNEDKSPSRKVGEIDNRGSHFFLTMYWARELANQTTDTELAEVFKPVAEALEANAEKIAKDLIDCQGKPVDLGGYYWVDEEKTNKVMRPSETFNAIIDGLNKNK</sequence>
<evidence type="ECO:0000256" key="6">
    <source>
        <dbReference type="ARBA" id="ARBA00023002"/>
    </source>
</evidence>
<dbReference type="GO" id="GO:0046872">
    <property type="term" value="F:metal ion binding"/>
    <property type="evidence" value="ECO:0007669"/>
    <property type="project" value="UniProtKB-KW"/>
</dbReference>
<evidence type="ECO:0000256" key="12">
    <source>
        <dbReference type="PIRSR" id="PIRSR009407-3"/>
    </source>
</evidence>
<feature type="binding site" evidence="11">
    <location>
        <begin position="130"/>
        <end position="137"/>
    </location>
    <ligand>
        <name>substrate</name>
    </ligand>
</feature>
<feature type="binding site" evidence="12">
    <location>
        <position position="346"/>
    </location>
    <ligand>
        <name>Mg(2+)</name>
        <dbReference type="ChEBI" id="CHEBI:18420"/>
    </ligand>
</feature>
<evidence type="ECO:0000313" key="16">
    <source>
        <dbReference type="Proteomes" id="UP000515275"/>
    </source>
</evidence>
<evidence type="ECO:0000256" key="3">
    <source>
        <dbReference type="ARBA" id="ARBA00022723"/>
    </source>
</evidence>
<evidence type="ECO:0000256" key="4">
    <source>
        <dbReference type="ARBA" id="ARBA00022842"/>
    </source>
</evidence>
<organism evidence="15 16">
    <name type="scientific">Corynebacterium anserum</name>
    <dbReference type="NCBI Taxonomy" id="2684406"/>
    <lineage>
        <taxon>Bacteria</taxon>
        <taxon>Bacillati</taxon>
        <taxon>Actinomycetota</taxon>
        <taxon>Actinomycetes</taxon>
        <taxon>Mycobacteriales</taxon>
        <taxon>Corynebacteriaceae</taxon>
        <taxon>Corynebacterium</taxon>
    </lineage>
</organism>
<dbReference type="PIRSF" id="PIRSF009407">
    <property type="entry name" value="IDH_monmr"/>
    <property type="match status" value="1"/>
</dbReference>
<dbReference type="Proteomes" id="UP000515275">
    <property type="component" value="Chromosome"/>
</dbReference>
<gene>
    <name evidence="15" type="ORF">GP473_07440</name>
</gene>
<feature type="binding site" evidence="13">
    <location>
        <begin position="80"/>
        <end position="85"/>
    </location>
    <ligand>
        <name>NADP(+)</name>
        <dbReference type="ChEBI" id="CHEBI:58349"/>
    </ligand>
</feature>
<keyword evidence="1 9" id="KW-0329">Glyoxylate bypass</keyword>
<dbReference type="PANTHER" id="PTHR36999">
    <property type="entry name" value="ISOCITRATE DEHYDROGENASE [NADP]"/>
    <property type="match status" value="1"/>
</dbReference>
<feature type="binding site" evidence="13">
    <location>
        <begin position="580"/>
        <end position="581"/>
    </location>
    <ligand>
        <name>NADP(+)</name>
        <dbReference type="ChEBI" id="CHEBI:58349"/>
    </ligand>
</feature>
<keyword evidence="6 9" id="KW-0560">Oxidoreductase</keyword>
<dbReference type="GO" id="GO:0006099">
    <property type="term" value="P:tricarboxylic acid cycle"/>
    <property type="evidence" value="ECO:0007669"/>
    <property type="project" value="UniProtKB-KW"/>
</dbReference>
<evidence type="ECO:0000256" key="5">
    <source>
        <dbReference type="ARBA" id="ARBA00022857"/>
    </source>
</evidence>
<feature type="binding site" evidence="13">
    <location>
        <position position="133"/>
    </location>
    <ligand>
        <name>NADP(+)</name>
        <dbReference type="ChEBI" id="CHEBI:58349"/>
    </ligand>
</feature>
<feature type="binding site" evidence="11">
    <location>
        <position position="143"/>
    </location>
    <ligand>
        <name>D-threo-isocitrate</name>
        <dbReference type="ChEBI" id="CHEBI:15562"/>
    </ligand>
</feature>
<feature type="binding site" evidence="13">
    <location>
        <position position="585"/>
    </location>
    <ligand>
        <name>NADP(+)</name>
        <dbReference type="ChEBI" id="CHEBI:58349"/>
    </ligand>
</feature>
<dbReference type="PANTHER" id="PTHR36999:SF1">
    <property type="entry name" value="ISOCITRATE DEHYDROGENASE (NADP(+))"/>
    <property type="match status" value="1"/>
</dbReference>
<keyword evidence="2 9" id="KW-0816">Tricarboxylic acid cycle</keyword>
<evidence type="ECO:0000256" key="8">
    <source>
        <dbReference type="ARBA" id="ARBA00046318"/>
    </source>
</evidence>
<evidence type="ECO:0000256" key="14">
    <source>
        <dbReference type="SAM" id="MobiDB-lite"/>
    </source>
</evidence>
<accession>A0A7G7YPU1</accession>
<keyword evidence="16" id="KW-1185">Reference proteome</keyword>
<feature type="site" description="Critical for catalysis" evidence="10">
    <location>
        <position position="253"/>
    </location>
</feature>
<dbReference type="InterPro" id="IPR004436">
    <property type="entry name" value="Isocitrate_DH_NADP_mono"/>
</dbReference>
<evidence type="ECO:0000256" key="2">
    <source>
        <dbReference type="ARBA" id="ARBA00022532"/>
    </source>
</evidence>
<feature type="binding site" evidence="13">
    <location>
        <position position="645"/>
    </location>
    <ligand>
        <name>NADP(+)</name>
        <dbReference type="ChEBI" id="CHEBI:58349"/>
    </ligand>
</feature>
<dbReference type="RefSeq" id="WP_186276794.1">
    <property type="nucleotide sequence ID" value="NZ_CP046883.1"/>
</dbReference>
<protein>
    <recommendedName>
        <fullName evidence="9">Isocitrate dehydrogenase [NADP]</fullName>
        <ecNumber evidence="9">1.1.1.42</ecNumber>
    </recommendedName>
    <alternativeName>
        <fullName evidence="9">Oxalosuccinate decarboxylase</fullName>
    </alternativeName>
</protein>
<evidence type="ECO:0000256" key="13">
    <source>
        <dbReference type="PIRSR" id="PIRSR009407-4"/>
    </source>
</evidence>
<comment type="similarity">
    <text evidence="8 9">Belongs to the monomeric-type IDH family.</text>
</comment>
<evidence type="ECO:0000256" key="7">
    <source>
        <dbReference type="ARBA" id="ARBA00023554"/>
    </source>
</evidence>
<dbReference type="AlphaFoldDB" id="A0A7G7YPU1"/>
<evidence type="ECO:0000256" key="9">
    <source>
        <dbReference type="PIRNR" id="PIRNR009407"/>
    </source>
</evidence>
<feature type="binding site" evidence="11">
    <location>
        <position position="543"/>
    </location>
    <ligand>
        <name>D-threo-isocitrate</name>
        <dbReference type="ChEBI" id="CHEBI:15562"/>
    </ligand>
</feature>